<keyword evidence="2" id="KW-1185">Reference proteome</keyword>
<accession>A0ACB9AKE5</accession>
<proteinExistence type="predicted"/>
<reference evidence="2" key="1">
    <citation type="journal article" date="2022" name="Mol. Ecol. Resour.">
        <title>The genomes of chicory, endive, great burdock and yacon provide insights into Asteraceae palaeo-polyploidization history and plant inulin production.</title>
        <authorList>
            <person name="Fan W."/>
            <person name="Wang S."/>
            <person name="Wang H."/>
            <person name="Wang A."/>
            <person name="Jiang F."/>
            <person name="Liu H."/>
            <person name="Zhao H."/>
            <person name="Xu D."/>
            <person name="Zhang Y."/>
        </authorList>
    </citation>
    <scope>NUCLEOTIDE SEQUENCE [LARGE SCALE GENOMIC DNA]</scope>
    <source>
        <strain evidence="2">cv. Punajuju</strain>
    </source>
</reference>
<evidence type="ECO:0000313" key="2">
    <source>
        <dbReference type="Proteomes" id="UP001055811"/>
    </source>
</evidence>
<reference evidence="1 2" key="2">
    <citation type="journal article" date="2022" name="Mol. Ecol. Resour.">
        <title>The genomes of chicory, endive, great burdock and yacon provide insights into Asteraceae paleo-polyploidization history and plant inulin production.</title>
        <authorList>
            <person name="Fan W."/>
            <person name="Wang S."/>
            <person name="Wang H."/>
            <person name="Wang A."/>
            <person name="Jiang F."/>
            <person name="Liu H."/>
            <person name="Zhao H."/>
            <person name="Xu D."/>
            <person name="Zhang Y."/>
        </authorList>
    </citation>
    <scope>NUCLEOTIDE SEQUENCE [LARGE SCALE GENOMIC DNA]</scope>
    <source>
        <strain evidence="2">cv. Punajuju</strain>
        <tissue evidence="1">Leaves</tissue>
    </source>
</reference>
<name>A0ACB9AKE5_CICIN</name>
<organism evidence="1 2">
    <name type="scientific">Cichorium intybus</name>
    <name type="common">Chicory</name>
    <dbReference type="NCBI Taxonomy" id="13427"/>
    <lineage>
        <taxon>Eukaryota</taxon>
        <taxon>Viridiplantae</taxon>
        <taxon>Streptophyta</taxon>
        <taxon>Embryophyta</taxon>
        <taxon>Tracheophyta</taxon>
        <taxon>Spermatophyta</taxon>
        <taxon>Magnoliopsida</taxon>
        <taxon>eudicotyledons</taxon>
        <taxon>Gunneridae</taxon>
        <taxon>Pentapetalae</taxon>
        <taxon>asterids</taxon>
        <taxon>campanulids</taxon>
        <taxon>Asterales</taxon>
        <taxon>Asteraceae</taxon>
        <taxon>Cichorioideae</taxon>
        <taxon>Cichorieae</taxon>
        <taxon>Cichoriinae</taxon>
        <taxon>Cichorium</taxon>
    </lineage>
</organism>
<gene>
    <name evidence="1" type="ORF">L2E82_38473</name>
</gene>
<evidence type="ECO:0000313" key="1">
    <source>
        <dbReference type="EMBL" id="KAI3708910.1"/>
    </source>
</evidence>
<comment type="caution">
    <text evidence="1">The sequence shown here is derived from an EMBL/GenBank/DDBJ whole genome shotgun (WGS) entry which is preliminary data.</text>
</comment>
<protein>
    <submittedName>
        <fullName evidence="1">Uncharacterized protein</fullName>
    </submittedName>
</protein>
<dbReference type="EMBL" id="CM042015">
    <property type="protein sequence ID" value="KAI3708910.1"/>
    <property type="molecule type" value="Genomic_DNA"/>
</dbReference>
<sequence length="134" mass="14912">MESFMKSIFKNGRQSHFLYGDNAKPLSWGTRVKIMIGVAHALAYMHMPNSQIIHRDVKSSNILLDQDFNAKLGGFGMARFGSKTGRPDVTTRVMGTLGYLDPEYISTGRLSVESDVYSFGVVLLETITGRQGLY</sequence>
<dbReference type="Proteomes" id="UP001055811">
    <property type="component" value="Linkage Group LG07"/>
</dbReference>